<dbReference type="Pfam" id="PF20706">
    <property type="entry name" value="GT4-conflict"/>
    <property type="match status" value="1"/>
</dbReference>
<organism evidence="4 5">
    <name type="scientific">Stylophora pistillata</name>
    <name type="common">Smooth cauliflower coral</name>
    <dbReference type="NCBI Taxonomy" id="50429"/>
    <lineage>
        <taxon>Eukaryota</taxon>
        <taxon>Metazoa</taxon>
        <taxon>Cnidaria</taxon>
        <taxon>Anthozoa</taxon>
        <taxon>Hexacorallia</taxon>
        <taxon>Scleractinia</taxon>
        <taxon>Astrocoeniina</taxon>
        <taxon>Pocilloporidae</taxon>
        <taxon>Stylophora</taxon>
    </lineage>
</organism>
<dbReference type="GO" id="GO:0006281">
    <property type="term" value="P:DNA repair"/>
    <property type="evidence" value="ECO:0007669"/>
    <property type="project" value="UniProtKB-ARBA"/>
</dbReference>
<dbReference type="AlphaFoldDB" id="A0A2B4RRY3"/>
<dbReference type="PROSITE" id="PS50297">
    <property type="entry name" value="ANK_REP_REGION"/>
    <property type="match status" value="2"/>
</dbReference>
<dbReference type="SUPFAM" id="SSF48403">
    <property type="entry name" value="Ankyrin repeat"/>
    <property type="match status" value="1"/>
</dbReference>
<evidence type="ECO:0000256" key="2">
    <source>
        <dbReference type="SAM" id="MobiDB-lite"/>
    </source>
</evidence>
<accession>A0A2B4RRY3</accession>
<evidence type="ECO:0000256" key="1">
    <source>
        <dbReference type="PROSITE-ProRule" id="PRU00023"/>
    </source>
</evidence>
<dbReference type="InterPro" id="IPR002110">
    <property type="entry name" value="Ankyrin_rpt"/>
</dbReference>
<feature type="domain" description="YqaJ viral recombinase" evidence="3">
    <location>
        <begin position="672"/>
        <end position="793"/>
    </location>
</feature>
<feature type="repeat" description="ANK" evidence="1">
    <location>
        <begin position="869"/>
        <end position="901"/>
    </location>
</feature>
<dbReference type="SMART" id="SM00248">
    <property type="entry name" value="ANK"/>
    <property type="match status" value="3"/>
</dbReference>
<dbReference type="PANTHER" id="PTHR47526">
    <property type="entry name" value="ATP-DEPENDENT DNA HELICASE"/>
    <property type="match status" value="1"/>
</dbReference>
<proteinExistence type="predicted"/>
<sequence>MAFDSSMASRNASTTVSSEKEQKEQGLIDVMFLCDEWKSSKGGLSTFNREFAINLAEATTDSMKIHCYVSKSDEQDREDAKQYNVNLVTAQSVPGSRDLLDWLNVPSPELRHPNIVIGHGRKFGFPACLMARTIRCKWIQFVHVFCEDLGKYKESATAATDAIEENEKKHKMEIELCKGADAVVAVGSRLQQKYSRSLLNIKVEIITPGIFGKFSNESKLAVDRSVVKTFNVLMFGRAAFEDLSLKGYDLIPNAIGSLGKNFELTFVGSSPGEHRKVQQWFLDNTCINRNQLTVRGYCCDPEELKVMFYQSDLVALPSRTEGSGLVALEAISGCIPVLVSSESGLAEALKEVEGGCSFIMESDGDAEEWAQRIREMSELSAEERDANAVKLRENYRKIYPWSRECAKFKRMLENVSRTAKGEEMKAYKALDAYNFFVSGWVNTVFTKKVAESNSVVVTARVNHSQRTRTTPLSTWLNGVDMSGEVILGHCDCMAGLCEVCSHIGALLFAVEAGYRMRDSMTCTGEKSQWIMPSYVKEIPYMPVSDVDLTSANKLRKQLEEPDGSKQRAEKKRPQIKVPNASERDNFFKEIFSYAKSAILSLIPPYNSSFIFHEEQVAGLPESVADRVKSRCSSATLEEPELIDEVFSALHVNAKEAETVQSATRNQNEAKLWYTQRAARITASKSKSTCRSNPEKTSKSLIKTVCYPEAHRFSSAATKWGIDNESKAREDYIFNIARDYLNLYVADCGLHLNPRLPFLGASPDGLVMCECCGIGLCEIKCPYKHRKSTIQEAANSDKDFCLRFNDSELELDNKHQYYYQSCNQTVKAAKHNSGTATTDSRKKTQRNKKEVFTATGTAVEGFSVNSKDATGRTPLMHAVQNGDVQAVEGLIKRGADPSLMDNHGWRSFLFAAAGADTNMIDLILTHMTDIESKAANGATPLIIAVSHGKLQSVKHLLERGGNPLTKDNYGKDSLYHASSRG</sequence>
<dbReference type="SUPFAM" id="SSF53756">
    <property type="entry name" value="UDP-Glycosyltransferase/glycogen phosphorylase"/>
    <property type="match status" value="1"/>
</dbReference>
<reference evidence="5" key="1">
    <citation type="journal article" date="2017" name="bioRxiv">
        <title>Comparative analysis of the genomes of Stylophora pistillata and Acropora digitifera provides evidence for extensive differences between species of corals.</title>
        <authorList>
            <person name="Voolstra C.R."/>
            <person name="Li Y."/>
            <person name="Liew Y.J."/>
            <person name="Baumgarten S."/>
            <person name="Zoccola D."/>
            <person name="Flot J.-F."/>
            <person name="Tambutte S."/>
            <person name="Allemand D."/>
            <person name="Aranda M."/>
        </authorList>
    </citation>
    <scope>NUCLEOTIDE SEQUENCE [LARGE SCALE GENOMIC DNA]</scope>
</reference>
<dbReference type="InterPro" id="IPR036770">
    <property type="entry name" value="Ankyrin_rpt-contain_sf"/>
</dbReference>
<dbReference type="InterPro" id="IPR011604">
    <property type="entry name" value="PDDEXK-like_dom_sf"/>
</dbReference>
<dbReference type="SUPFAM" id="SSF52980">
    <property type="entry name" value="Restriction endonuclease-like"/>
    <property type="match status" value="1"/>
</dbReference>
<feature type="region of interest" description="Disordered" evidence="2">
    <location>
        <begin position="960"/>
        <end position="980"/>
    </location>
</feature>
<feature type="region of interest" description="Disordered" evidence="2">
    <location>
        <begin position="1"/>
        <end position="20"/>
    </location>
</feature>
<dbReference type="CDD" id="cd03801">
    <property type="entry name" value="GT4_PimA-like"/>
    <property type="match status" value="1"/>
</dbReference>
<gene>
    <name evidence="4" type="primary">ANKRD7</name>
    <name evidence="4" type="ORF">AWC38_SpisGene16004</name>
</gene>
<dbReference type="InterPro" id="IPR019080">
    <property type="entry name" value="YqaJ_viral_recombinase"/>
</dbReference>
<keyword evidence="1" id="KW-0040">ANK repeat</keyword>
<dbReference type="STRING" id="50429.A0A2B4RRY3"/>
<dbReference type="Gene3D" id="3.40.50.2000">
    <property type="entry name" value="Glycogen Phosphorylase B"/>
    <property type="match status" value="2"/>
</dbReference>
<dbReference type="InterPro" id="IPR011335">
    <property type="entry name" value="Restrct_endonuc-II-like"/>
</dbReference>
<dbReference type="Gene3D" id="3.90.320.10">
    <property type="match status" value="1"/>
</dbReference>
<evidence type="ECO:0000313" key="5">
    <source>
        <dbReference type="Proteomes" id="UP000225706"/>
    </source>
</evidence>
<feature type="compositionally biased region" description="Polar residues" evidence="2">
    <location>
        <begin position="1"/>
        <end position="17"/>
    </location>
</feature>
<keyword evidence="5" id="KW-1185">Reference proteome</keyword>
<dbReference type="Pfam" id="PF00023">
    <property type="entry name" value="Ank"/>
    <property type="match status" value="1"/>
</dbReference>
<dbReference type="OrthoDB" id="5984400at2759"/>
<dbReference type="PROSITE" id="PS50088">
    <property type="entry name" value="ANK_REPEAT"/>
    <property type="match status" value="2"/>
</dbReference>
<feature type="repeat" description="ANK" evidence="1">
    <location>
        <begin position="935"/>
        <end position="967"/>
    </location>
</feature>
<dbReference type="PANTHER" id="PTHR47526:SF4">
    <property type="entry name" value="SWIM-TYPE DOMAIN-CONTAINING PROTEIN"/>
    <property type="match status" value="1"/>
</dbReference>
<dbReference type="Pfam" id="PF09588">
    <property type="entry name" value="YqaJ"/>
    <property type="match status" value="1"/>
</dbReference>
<dbReference type="Pfam" id="PF12796">
    <property type="entry name" value="Ank_2"/>
    <property type="match status" value="1"/>
</dbReference>
<dbReference type="CDD" id="cd22343">
    <property type="entry name" value="PDDEXK_lambda_exonuclease-like"/>
    <property type="match status" value="1"/>
</dbReference>
<name>A0A2B4RRY3_STYPI</name>
<evidence type="ECO:0000313" key="4">
    <source>
        <dbReference type="EMBL" id="PFX19569.1"/>
    </source>
</evidence>
<dbReference type="EMBL" id="LSMT01000354">
    <property type="protein sequence ID" value="PFX19569.1"/>
    <property type="molecule type" value="Genomic_DNA"/>
</dbReference>
<dbReference type="Proteomes" id="UP000225706">
    <property type="component" value="Unassembled WGS sequence"/>
</dbReference>
<dbReference type="Gene3D" id="1.25.40.20">
    <property type="entry name" value="Ankyrin repeat-containing domain"/>
    <property type="match status" value="1"/>
</dbReference>
<protein>
    <submittedName>
        <fullName evidence="4">Ankyrin repeat domain-containing protein 7</fullName>
    </submittedName>
</protein>
<comment type="caution">
    <text evidence="4">The sequence shown here is derived from an EMBL/GenBank/DDBJ whole genome shotgun (WGS) entry which is preliminary data.</text>
</comment>
<evidence type="ECO:0000259" key="3">
    <source>
        <dbReference type="Pfam" id="PF09588"/>
    </source>
</evidence>